<dbReference type="GO" id="GO:0016887">
    <property type="term" value="F:ATP hydrolysis activity"/>
    <property type="evidence" value="ECO:0007669"/>
    <property type="project" value="InterPro"/>
</dbReference>
<evidence type="ECO:0000256" key="8">
    <source>
        <dbReference type="ARBA" id="ARBA00022967"/>
    </source>
</evidence>
<evidence type="ECO:0000256" key="3">
    <source>
        <dbReference type="ARBA" id="ARBA00022448"/>
    </source>
</evidence>
<evidence type="ECO:0000313" key="11">
    <source>
        <dbReference type="EMBL" id="MBB3111382.1"/>
    </source>
</evidence>
<dbReference type="SMART" id="SM00382">
    <property type="entry name" value="AAA"/>
    <property type="match status" value="1"/>
</dbReference>
<comment type="subcellular location">
    <subcellularLocation>
        <location evidence="1">Cell membrane</location>
        <topology evidence="1">Peripheral membrane protein</topology>
    </subcellularLocation>
</comment>
<keyword evidence="9" id="KW-0472">Membrane</keyword>
<keyword evidence="6" id="KW-0547">Nucleotide-binding</keyword>
<dbReference type="InterPro" id="IPR050388">
    <property type="entry name" value="ABC_Ni/Peptide_Import"/>
</dbReference>
<dbReference type="PROSITE" id="PS00211">
    <property type="entry name" value="ABC_TRANSPORTER_1"/>
    <property type="match status" value="1"/>
</dbReference>
<evidence type="ECO:0000313" key="12">
    <source>
        <dbReference type="Proteomes" id="UP000570361"/>
    </source>
</evidence>
<reference evidence="11 12" key="1">
    <citation type="submission" date="2020-08" db="EMBL/GenBank/DDBJ databases">
        <title>Genomic Encyclopedia of Type Strains, Phase III (KMG-III): the genomes of soil and plant-associated and newly described type strains.</title>
        <authorList>
            <person name="Whitman W."/>
        </authorList>
    </citation>
    <scope>NUCLEOTIDE SEQUENCE [LARGE SCALE GENOMIC DNA]</scope>
    <source>
        <strain evidence="11 12">CECT 5862</strain>
    </source>
</reference>
<dbReference type="InterPro" id="IPR003439">
    <property type="entry name" value="ABC_transporter-like_ATP-bd"/>
</dbReference>
<evidence type="ECO:0000256" key="7">
    <source>
        <dbReference type="ARBA" id="ARBA00022840"/>
    </source>
</evidence>
<dbReference type="EMBL" id="JACHXK010000007">
    <property type="protein sequence ID" value="MBB3111382.1"/>
    <property type="molecule type" value="Genomic_DNA"/>
</dbReference>
<evidence type="ECO:0000256" key="5">
    <source>
        <dbReference type="ARBA" id="ARBA00022519"/>
    </source>
</evidence>
<dbReference type="CDD" id="cd03257">
    <property type="entry name" value="ABC_NikE_OppD_transporters"/>
    <property type="match status" value="1"/>
</dbReference>
<name>A0A7W5AZ06_9BACL</name>
<proteinExistence type="inferred from homology"/>
<evidence type="ECO:0000256" key="4">
    <source>
        <dbReference type="ARBA" id="ARBA00022475"/>
    </source>
</evidence>
<keyword evidence="3" id="KW-0813">Transport</keyword>
<organism evidence="11 12">
    <name type="scientific">Paenibacillus phyllosphaerae</name>
    <dbReference type="NCBI Taxonomy" id="274593"/>
    <lineage>
        <taxon>Bacteria</taxon>
        <taxon>Bacillati</taxon>
        <taxon>Bacillota</taxon>
        <taxon>Bacilli</taxon>
        <taxon>Bacillales</taxon>
        <taxon>Paenibacillaceae</taxon>
        <taxon>Paenibacillus</taxon>
    </lineage>
</organism>
<keyword evidence="12" id="KW-1185">Reference proteome</keyword>
<evidence type="ECO:0000256" key="6">
    <source>
        <dbReference type="ARBA" id="ARBA00022741"/>
    </source>
</evidence>
<comment type="caution">
    <text evidence="11">The sequence shown here is derived from an EMBL/GenBank/DDBJ whole genome shotgun (WGS) entry which is preliminary data.</text>
</comment>
<comment type="similarity">
    <text evidence="2">Belongs to the ABC transporter superfamily.</text>
</comment>
<dbReference type="AlphaFoldDB" id="A0A7W5AZ06"/>
<keyword evidence="5" id="KW-0997">Cell inner membrane</keyword>
<dbReference type="Pfam" id="PF00005">
    <property type="entry name" value="ABC_tran"/>
    <property type="match status" value="1"/>
</dbReference>
<dbReference type="PROSITE" id="PS50893">
    <property type="entry name" value="ABC_TRANSPORTER_2"/>
    <property type="match status" value="1"/>
</dbReference>
<dbReference type="GO" id="GO:0005886">
    <property type="term" value="C:plasma membrane"/>
    <property type="evidence" value="ECO:0007669"/>
    <property type="project" value="UniProtKB-SubCell"/>
</dbReference>
<dbReference type="RefSeq" id="WP_183601264.1">
    <property type="nucleotide sequence ID" value="NZ_JACHXK010000007.1"/>
</dbReference>
<dbReference type="GO" id="GO:0005524">
    <property type="term" value="F:ATP binding"/>
    <property type="evidence" value="ECO:0007669"/>
    <property type="project" value="UniProtKB-KW"/>
</dbReference>
<feature type="domain" description="ABC transporter" evidence="10">
    <location>
        <begin position="4"/>
        <end position="247"/>
    </location>
</feature>
<protein>
    <submittedName>
        <fullName evidence="11">Peptide/nickel transport system ATP-binding protein</fullName>
    </submittedName>
</protein>
<keyword evidence="4" id="KW-1003">Cell membrane</keyword>
<sequence>MTVLSVKQLSIAGPQNGVVHQISFDIQQGEWFALVGQSGSGKSMTASAIGQLLPPNMKATGEIWCGGRNLLSLPPGEMREIRGKRVSYIFQDYQGSFTPFHTIGQHFEEVQRTHLTLSKAERRQQANSALISVGLQEEMYDRYPAQLSGGQLQRASIAIALLLRPDLLIADEPTTALDSMSSFRVLELLAKLQQDTGCAILFITHDLRHVRKYADRIAVMKDGHIIETDAAQQVLHQPQQSFTRLLIHSSFSFGNLNPLPSAGE</sequence>
<dbReference type="InterPro" id="IPR003593">
    <property type="entry name" value="AAA+_ATPase"/>
</dbReference>
<keyword evidence="7 11" id="KW-0067">ATP-binding</keyword>
<keyword evidence="8" id="KW-1278">Translocase</keyword>
<dbReference type="SUPFAM" id="SSF52540">
    <property type="entry name" value="P-loop containing nucleoside triphosphate hydrolases"/>
    <property type="match status" value="1"/>
</dbReference>
<gene>
    <name evidence="11" type="ORF">FHS18_003450</name>
</gene>
<evidence type="ECO:0000256" key="9">
    <source>
        <dbReference type="ARBA" id="ARBA00023136"/>
    </source>
</evidence>
<dbReference type="Proteomes" id="UP000570361">
    <property type="component" value="Unassembled WGS sequence"/>
</dbReference>
<dbReference type="InterPro" id="IPR027417">
    <property type="entry name" value="P-loop_NTPase"/>
</dbReference>
<accession>A0A7W5AZ06</accession>
<evidence type="ECO:0000256" key="2">
    <source>
        <dbReference type="ARBA" id="ARBA00005417"/>
    </source>
</evidence>
<dbReference type="PANTHER" id="PTHR43297:SF14">
    <property type="entry name" value="ATPASE AAA-TYPE CORE DOMAIN-CONTAINING PROTEIN"/>
    <property type="match status" value="1"/>
</dbReference>
<dbReference type="InterPro" id="IPR017871">
    <property type="entry name" value="ABC_transporter-like_CS"/>
</dbReference>
<dbReference type="Gene3D" id="3.40.50.300">
    <property type="entry name" value="P-loop containing nucleotide triphosphate hydrolases"/>
    <property type="match status" value="1"/>
</dbReference>
<evidence type="ECO:0000259" key="10">
    <source>
        <dbReference type="PROSITE" id="PS50893"/>
    </source>
</evidence>
<evidence type="ECO:0000256" key="1">
    <source>
        <dbReference type="ARBA" id="ARBA00004202"/>
    </source>
</evidence>
<dbReference type="PANTHER" id="PTHR43297">
    <property type="entry name" value="OLIGOPEPTIDE TRANSPORT ATP-BINDING PROTEIN APPD"/>
    <property type="match status" value="1"/>
</dbReference>